<dbReference type="InParanoid" id="M1D962"/>
<dbReference type="AlphaFoldDB" id="M1D962"/>
<organism evidence="2 3">
    <name type="scientific">Solanum tuberosum</name>
    <name type="common">Potato</name>
    <dbReference type="NCBI Taxonomy" id="4113"/>
    <lineage>
        <taxon>Eukaryota</taxon>
        <taxon>Viridiplantae</taxon>
        <taxon>Streptophyta</taxon>
        <taxon>Embryophyta</taxon>
        <taxon>Tracheophyta</taxon>
        <taxon>Spermatophyta</taxon>
        <taxon>Magnoliopsida</taxon>
        <taxon>eudicotyledons</taxon>
        <taxon>Gunneridae</taxon>
        <taxon>Pentapetalae</taxon>
        <taxon>asterids</taxon>
        <taxon>lamiids</taxon>
        <taxon>Solanales</taxon>
        <taxon>Solanaceae</taxon>
        <taxon>Solanoideae</taxon>
        <taxon>Solaneae</taxon>
        <taxon>Solanum</taxon>
    </lineage>
</organism>
<keyword evidence="3" id="KW-1185">Reference proteome</keyword>
<dbReference type="STRING" id="4113.M1D962"/>
<dbReference type="eggNOG" id="ENOG502SB2A">
    <property type="taxonomic scope" value="Eukaryota"/>
</dbReference>
<reference evidence="2" key="2">
    <citation type="submission" date="2015-06" db="UniProtKB">
        <authorList>
            <consortium name="EnsemblPlants"/>
        </authorList>
    </citation>
    <scope>IDENTIFICATION</scope>
    <source>
        <strain evidence="2">DM1-3 516 R44</strain>
    </source>
</reference>
<evidence type="ECO:0000256" key="1">
    <source>
        <dbReference type="SAM" id="SignalP"/>
    </source>
</evidence>
<evidence type="ECO:0000313" key="3">
    <source>
        <dbReference type="Proteomes" id="UP000011115"/>
    </source>
</evidence>
<reference evidence="3" key="1">
    <citation type="journal article" date="2011" name="Nature">
        <title>Genome sequence and analysis of the tuber crop potato.</title>
        <authorList>
            <consortium name="The Potato Genome Sequencing Consortium"/>
        </authorList>
    </citation>
    <scope>NUCLEOTIDE SEQUENCE [LARGE SCALE GENOMIC DNA]</scope>
    <source>
        <strain evidence="3">cv. DM1-3 516 R44</strain>
    </source>
</reference>
<sequence length="138" mass="15694">MLFPPAWQVERSLSAKCLLSLLFSLLGPSHCYIAVSYGKSSSQPHPPSPVKPSWAQHSTSIRNMLWGILLLPDLEKYYKSSIPDFIFAAMWFIDTTKYSHAYITIIDDLIILNNDDHNHASGFHFNHHIDDKSLHAQS</sequence>
<feature type="chain" id="PRO_5004014498" evidence="1">
    <location>
        <begin position="32"/>
        <end position="138"/>
    </location>
</feature>
<name>M1D962_SOLTU</name>
<keyword evidence="1" id="KW-0732">Signal</keyword>
<dbReference type="PaxDb" id="4113-PGSC0003DMT400085287"/>
<dbReference type="EnsemblPlants" id="PGSC0003DMT400085287">
    <property type="protein sequence ID" value="PGSC0003DMT400085287"/>
    <property type="gene ID" value="PGSC0003DMG400034858"/>
</dbReference>
<dbReference type="Proteomes" id="UP000011115">
    <property type="component" value="Unassembled WGS sequence"/>
</dbReference>
<feature type="signal peptide" evidence="1">
    <location>
        <begin position="1"/>
        <end position="31"/>
    </location>
</feature>
<accession>M1D962</accession>
<dbReference type="Gramene" id="PGSC0003DMT400085287">
    <property type="protein sequence ID" value="PGSC0003DMT400085287"/>
    <property type="gene ID" value="PGSC0003DMG400034858"/>
</dbReference>
<evidence type="ECO:0000313" key="2">
    <source>
        <dbReference type="EnsemblPlants" id="PGSC0003DMT400085287"/>
    </source>
</evidence>
<dbReference type="HOGENOM" id="CLU_1858821_0_0_1"/>
<proteinExistence type="predicted"/>
<protein>
    <submittedName>
        <fullName evidence="2">Uncharacterized protein</fullName>
    </submittedName>
</protein>